<gene>
    <name evidence="6" type="ORF">B0A62_02155</name>
    <name evidence="5" type="ORF">IW20_03450</name>
</gene>
<dbReference type="EMBL" id="JPRM01000003">
    <property type="protein sequence ID" value="KFF19545.1"/>
    <property type="molecule type" value="Genomic_DNA"/>
</dbReference>
<name>A0A086AS81_FLAHY</name>
<dbReference type="CDD" id="cd02149">
    <property type="entry name" value="NfsB-like"/>
    <property type="match status" value="1"/>
</dbReference>
<accession>A0A086AS81</accession>
<dbReference type="InterPro" id="IPR000415">
    <property type="entry name" value="Nitroreductase-like"/>
</dbReference>
<comment type="caution">
    <text evidence="5">The sequence shown here is derived from an EMBL/GenBank/DDBJ whole genome shotgun (WGS) entry which is preliminary data.</text>
</comment>
<evidence type="ECO:0000256" key="2">
    <source>
        <dbReference type="ARBA" id="ARBA00022857"/>
    </source>
</evidence>
<dbReference type="Proteomes" id="UP000198424">
    <property type="component" value="Unassembled WGS sequence"/>
</dbReference>
<dbReference type="RefSeq" id="WP_035618733.1">
    <property type="nucleotide sequence ID" value="NZ_JBEWQG010000023.1"/>
</dbReference>
<sequence>MNTFLENQNWRYATKKFDATKKISAEDLNTLKEAIRLSSSSYGLQPYKVIFVESPELRTKLQAAAWGQSQIVEASHLVVFANDTNIGDDAIDRFIKNISETRQIPNESLSGYSDFMKSKISTLPADAKNIWGSKQTYLALGNLLNAAAELKIDVTPMEGFDPAAFNEILGLDALHLNASVIATVGYRHEEDATQHHKKVRKTQEELFITL</sequence>
<dbReference type="OrthoDB" id="9809288at2"/>
<evidence type="ECO:0000259" key="4">
    <source>
        <dbReference type="Pfam" id="PF00881"/>
    </source>
</evidence>
<dbReference type="PANTHER" id="PTHR43673">
    <property type="entry name" value="NAD(P)H NITROREDUCTASE YDGI-RELATED"/>
    <property type="match status" value="1"/>
</dbReference>
<keyword evidence="3" id="KW-0560">Oxidoreductase</keyword>
<dbReference type="STRING" id="991.IW20_03450"/>
<dbReference type="Gene3D" id="3.40.109.10">
    <property type="entry name" value="NADH Oxidase"/>
    <property type="match status" value="1"/>
</dbReference>
<keyword evidence="8" id="KW-1185">Reference proteome</keyword>
<protein>
    <submittedName>
        <fullName evidence="6">NAD(P)H-dependent oxidoreductase</fullName>
    </submittedName>
    <submittedName>
        <fullName evidence="5">Nitroreductase</fullName>
    </submittedName>
</protein>
<dbReference type="AlphaFoldDB" id="A0A086AS81"/>
<evidence type="ECO:0000313" key="5">
    <source>
        <dbReference type="EMBL" id="KFF19545.1"/>
    </source>
</evidence>
<feature type="domain" description="Nitroreductase" evidence="4">
    <location>
        <begin position="10"/>
        <end position="186"/>
    </location>
</feature>
<dbReference type="Pfam" id="PF00881">
    <property type="entry name" value="Nitroreductase"/>
    <property type="match status" value="1"/>
</dbReference>
<organism evidence="5 7">
    <name type="scientific">Flavobacterium hydatis</name>
    <name type="common">Cytophaga aquatilis</name>
    <dbReference type="NCBI Taxonomy" id="991"/>
    <lineage>
        <taxon>Bacteria</taxon>
        <taxon>Pseudomonadati</taxon>
        <taxon>Bacteroidota</taxon>
        <taxon>Flavobacteriia</taxon>
        <taxon>Flavobacteriales</taxon>
        <taxon>Flavobacteriaceae</taxon>
        <taxon>Flavobacterium</taxon>
    </lineage>
</organism>
<comment type="similarity">
    <text evidence="1">Belongs to the nitroreductase family.</text>
</comment>
<evidence type="ECO:0000313" key="7">
    <source>
        <dbReference type="Proteomes" id="UP000028712"/>
    </source>
</evidence>
<reference evidence="6 8" key="2">
    <citation type="submission" date="2016-11" db="EMBL/GenBank/DDBJ databases">
        <title>Whole genomes of Flavobacteriaceae.</title>
        <authorList>
            <person name="Stine C."/>
            <person name="Li C."/>
            <person name="Tadesse D."/>
        </authorList>
    </citation>
    <scope>NUCLEOTIDE SEQUENCE [LARGE SCALE GENOMIC DNA]</scope>
    <source>
        <strain evidence="6 8">ATCC 29551</strain>
    </source>
</reference>
<dbReference type="eggNOG" id="COG0778">
    <property type="taxonomic scope" value="Bacteria"/>
</dbReference>
<dbReference type="GO" id="GO:0016491">
    <property type="term" value="F:oxidoreductase activity"/>
    <property type="evidence" value="ECO:0007669"/>
    <property type="project" value="UniProtKB-KW"/>
</dbReference>
<dbReference type="InterPro" id="IPR029479">
    <property type="entry name" value="Nitroreductase"/>
</dbReference>
<dbReference type="EMBL" id="MUGY01000002">
    <property type="protein sequence ID" value="OXA97685.1"/>
    <property type="molecule type" value="Genomic_DNA"/>
</dbReference>
<reference evidence="5 7" key="1">
    <citation type="submission" date="2014-07" db="EMBL/GenBank/DDBJ databases">
        <title>Genome of Flavobacterium hydatis DSM 2063.</title>
        <authorList>
            <person name="Pipes S.E."/>
            <person name="Stropko S.J."/>
            <person name="Newman J.D."/>
        </authorList>
    </citation>
    <scope>NUCLEOTIDE SEQUENCE [LARGE SCALE GENOMIC DNA]</scope>
    <source>
        <strain evidence="5 7">DSM 2063</strain>
    </source>
</reference>
<dbReference type="SUPFAM" id="SSF55469">
    <property type="entry name" value="FMN-dependent nitroreductase-like"/>
    <property type="match status" value="1"/>
</dbReference>
<evidence type="ECO:0000256" key="3">
    <source>
        <dbReference type="ARBA" id="ARBA00023002"/>
    </source>
</evidence>
<evidence type="ECO:0000313" key="8">
    <source>
        <dbReference type="Proteomes" id="UP000198424"/>
    </source>
</evidence>
<keyword evidence="2" id="KW-0521">NADP</keyword>
<dbReference type="PANTHER" id="PTHR43673:SF10">
    <property type="entry name" value="NADH DEHYDROGENASE_NAD(P)H NITROREDUCTASE XCC3605-RELATED"/>
    <property type="match status" value="1"/>
</dbReference>
<proteinExistence type="inferred from homology"/>
<dbReference type="Proteomes" id="UP000028712">
    <property type="component" value="Unassembled WGS sequence"/>
</dbReference>
<evidence type="ECO:0000313" key="6">
    <source>
        <dbReference type="EMBL" id="OXA97685.1"/>
    </source>
</evidence>
<dbReference type="InterPro" id="IPR033878">
    <property type="entry name" value="NfsB-like"/>
</dbReference>
<evidence type="ECO:0000256" key="1">
    <source>
        <dbReference type="ARBA" id="ARBA00007118"/>
    </source>
</evidence>